<comment type="subcellular location">
    <subcellularLocation>
        <location evidence="12">Cell inner membrane</location>
        <topology evidence="12">Multi-pass membrane protein</topology>
    </subcellularLocation>
    <subcellularLocation>
        <location evidence="1 11">Cell membrane</location>
        <topology evidence="1 11">Multi-pass membrane protein</topology>
    </subcellularLocation>
</comment>
<keyword evidence="7 11" id="KW-0812">Transmembrane</keyword>
<evidence type="ECO:0000256" key="12">
    <source>
        <dbReference type="RuleBase" id="RU363056"/>
    </source>
</evidence>
<dbReference type="CDD" id="cd06261">
    <property type="entry name" value="TM_PBP2"/>
    <property type="match status" value="1"/>
</dbReference>
<feature type="domain" description="ABC transmembrane type-1" evidence="13">
    <location>
        <begin position="70"/>
        <end position="292"/>
    </location>
</feature>
<evidence type="ECO:0000256" key="9">
    <source>
        <dbReference type="ARBA" id="ARBA00023136"/>
    </source>
</evidence>
<organism evidence="14 15">
    <name type="scientific">Phyllobacterium endophyticum</name>
    <dbReference type="NCBI Taxonomy" id="1149773"/>
    <lineage>
        <taxon>Bacteria</taxon>
        <taxon>Pseudomonadati</taxon>
        <taxon>Pseudomonadota</taxon>
        <taxon>Alphaproteobacteria</taxon>
        <taxon>Hyphomicrobiales</taxon>
        <taxon>Phyllobacteriaceae</taxon>
        <taxon>Phyllobacterium</taxon>
    </lineage>
</organism>
<evidence type="ECO:0000256" key="5">
    <source>
        <dbReference type="ARBA" id="ARBA00022448"/>
    </source>
</evidence>
<evidence type="ECO:0000259" key="13">
    <source>
        <dbReference type="PROSITE" id="PS50928"/>
    </source>
</evidence>
<dbReference type="RefSeq" id="WP_106717351.1">
    <property type="nucleotide sequence ID" value="NZ_JACHXT010000003.1"/>
</dbReference>
<dbReference type="PROSITE" id="PS50928">
    <property type="entry name" value="ABC_TM1"/>
    <property type="match status" value="1"/>
</dbReference>
<reference evidence="15" key="1">
    <citation type="submission" date="2017-11" db="EMBL/GenBank/DDBJ databases">
        <authorList>
            <person name="Kuznetsova I."/>
            <person name="Sazanova A."/>
            <person name="Chirak E."/>
            <person name="Safronova V."/>
            <person name="Willems A."/>
        </authorList>
    </citation>
    <scope>NUCLEOTIDE SEQUENCE [LARGE SCALE GENOMIC DNA]</scope>
    <source>
        <strain evidence="15">PEPV15</strain>
    </source>
</reference>
<evidence type="ECO:0000256" key="1">
    <source>
        <dbReference type="ARBA" id="ARBA00004651"/>
    </source>
</evidence>
<feature type="transmembrane region" description="Helical" evidence="11">
    <location>
        <begin position="240"/>
        <end position="259"/>
    </location>
</feature>
<evidence type="ECO:0000256" key="11">
    <source>
        <dbReference type="RuleBase" id="RU363032"/>
    </source>
</evidence>
<evidence type="ECO:0000313" key="14">
    <source>
        <dbReference type="EMBL" id="PSH56605.1"/>
    </source>
</evidence>
<proteinExistence type="inferred from homology"/>
<evidence type="ECO:0000256" key="2">
    <source>
        <dbReference type="ARBA" id="ARBA00009306"/>
    </source>
</evidence>
<feature type="transmembrane region" description="Helical" evidence="11">
    <location>
        <begin position="271"/>
        <end position="292"/>
    </location>
</feature>
<evidence type="ECO:0000313" key="15">
    <source>
        <dbReference type="Proteomes" id="UP000241158"/>
    </source>
</evidence>
<protein>
    <recommendedName>
        <fullName evidence="4 12">sn-glycerol-3-phosphate transport system permease protein UgpE</fullName>
    </recommendedName>
</protein>
<dbReference type="Gene3D" id="1.10.3720.10">
    <property type="entry name" value="MetI-like"/>
    <property type="match status" value="1"/>
</dbReference>
<comment type="caution">
    <text evidence="14">The sequence shown here is derived from an EMBL/GenBank/DDBJ whole genome shotgun (WGS) entry which is preliminary data.</text>
</comment>
<gene>
    <name evidence="12" type="primary">ugpE</name>
    <name evidence="14" type="ORF">CU100_14620</name>
</gene>
<sequence length="305" mass="33453">MIENTRTFDHACGVILIIGIAAVCFPIYYAFIAASMPPGSERDAAKLIPGPALFQNLEAAWINRDLGRQLFNSLIMAAGITVGKLFVSILSAFAIVYFRFRFRMIAFYAIFITLMLPIEVRIGPTYSVAANILDPVISLSHVTGLNALISMILGRDFSISAEWSLLDSYPGLILPLIASATGTFLFRQFFMTIPPELCEAAQLDGAGPIRFLWSILLPMSRTPLAALSVIVFIYGWNQYLWPLLITTDPAMTTALIGIAKSLPSSDAEAPWSITMAGALIVTFPPVLVVLVLQRWFVRGLVESEK</sequence>
<comment type="function">
    <text evidence="10 12">Part of the ABC transporter complex UgpBAEC involved in sn-glycerol-3-phosphate (G3P) import. Probably responsible for the translocation of the substrate across the membrane.</text>
</comment>
<keyword evidence="5 11" id="KW-0813">Transport</keyword>
<feature type="transmembrane region" description="Helical" evidence="11">
    <location>
        <begin position="105"/>
        <end position="124"/>
    </location>
</feature>
<dbReference type="Pfam" id="PF00528">
    <property type="entry name" value="BPD_transp_1"/>
    <property type="match status" value="1"/>
</dbReference>
<evidence type="ECO:0000256" key="4">
    <source>
        <dbReference type="ARBA" id="ARBA00020515"/>
    </source>
</evidence>
<name>A0A2P7AQU0_9HYPH</name>
<dbReference type="Proteomes" id="UP000241158">
    <property type="component" value="Unassembled WGS sequence"/>
</dbReference>
<dbReference type="InterPro" id="IPR035906">
    <property type="entry name" value="MetI-like_sf"/>
</dbReference>
<dbReference type="OrthoDB" id="9815445at2"/>
<dbReference type="GO" id="GO:0005886">
    <property type="term" value="C:plasma membrane"/>
    <property type="evidence" value="ECO:0007669"/>
    <property type="project" value="UniProtKB-SubCell"/>
</dbReference>
<dbReference type="AlphaFoldDB" id="A0A2P7AQU0"/>
<feature type="transmembrane region" description="Helical" evidence="11">
    <location>
        <begin position="12"/>
        <end position="32"/>
    </location>
</feature>
<feature type="transmembrane region" description="Helical" evidence="11">
    <location>
        <begin position="169"/>
        <end position="191"/>
    </location>
</feature>
<evidence type="ECO:0000256" key="3">
    <source>
        <dbReference type="ARBA" id="ARBA00011557"/>
    </source>
</evidence>
<evidence type="ECO:0000256" key="6">
    <source>
        <dbReference type="ARBA" id="ARBA00022475"/>
    </source>
</evidence>
<comment type="similarity">
    <text evidence="2 11">Belongs to the binding-protein-dependent transport system permease family.</text>
</comment>
<accession>A0A2P7AQU0</accession>
<evidence type="ECO:0000256" key="10">
    <source>
        <dbReference type="ARBA" id="ARBA00037054"/>
    </source>
</evidence>
<keyword evidence="12" id="KW-0997">Cell inner membrane</keyword>
<dbReference type="PANTHER" id="PTHR43744">
    <property type="entry name" value="ABC TRANSPORTER PERMEASE PROTEIN MG189-RELATED-RELATED"/>
    <property type="match status" value="1"/>
</dbReference>
<feature type="transmembrane region" description="Helical" evidence="11">
    <location>
        <begin position="211"/>
        <end position="233"/>
    </location>
</feature>
<comment type="subunit">
    <text evidence="3 12">The complex is composed of two ATP-binding proteins (UgpC), two transmembrane proteins (UgpA and UgpE) and a solute-binding protein (UgpB).</text>
</comment>
<dbReference type="GO" id="GO:0055085">
    <property type="term" value="P:transmembrane transport"/>
    <property type="evidence" value="ECO:0007669"/>
    <property type="project" value="InterPro"/>
</dbReference>
<feature type="transmembrane region" description="Helical" evidence="11">
    <location>
        <begin position="74"/>
        <end position="98"/>
    </location>
</feature>
<dbReference type="InterPro" id="IPR000515">
    <property type="entry name" value="MetI-like"/>
</dbReference>
<keyword evidence="8 11" id="KW-1133">Transmembrane helix</keyword>
<feature type="transmembrane region" description="Helical" evidence="11">
    <location>
        <begin position="136"/>
        <end position="157"/>
    </location>
</feature>
<keyword evidence="6 12" id="KW-1003">Cell membrane</keyword>
<evidence type="ECO:0000256" key="8">
    <source>
        <dbReference type="ARBA" id="ARBA00022989"/>
    </source>
</evidence>
<dbReference type="PANTHER" id="PTHR43744:SF8">
    <property type="entry name" value="SN-GLYCEROL-3-PHOSPHATE TRANSPORT SYSTEM PERMEASE PROTEIN UGPE"/>
    <property type="match status" value="1"/>
</dbReference>
<keyword evidence="15" id="KW-1185">Reference proteome</keyword>
<dbReference type="SUPFAM" id="SSF161098">
    <property type="entry name" value="MetI-like"/>
    <property type="match status" value="1"/>
</dbReference>
<evidence type="ECO:0000256" key="7">
    <source>
        <dbReference type="ARBA" id="ARBA00022692"/>
    </source>
</evidence>
<comment type="caution">
    <text evidence="12">Lacks conserved residue(s) required for the propagation of feature annotation.</text>
</comment>
<keyword evidence="9 11" id="KW-0472">Membrane</keyword>
<dbReference type="EMBL" id="PGGN01000003">
    <property type="protein sequence ID" value="PSH56605.1"/>
    <property type="molecule type" value="Genomic_DNA"/>
</dbReference>